<dbReference type="PANTHER" id="PTHR42949:SF3">
    <property type="entry name" value="ANAEROBIC GLYCEROL-3-PHOSPHATE DEHYDROGENASE SUBUNIT B"/>
    <property type="match status" value="1"/>
</dbReference>
<dbReference type="InterPro" id="IPR023753">
    <property type="entry name" value="FAD/NAD-binding_dom"/>
</dbReference>
<dbReference type="STRING" id="1424334.W822_04310"/>
<keyword evidence="4" id="KW-1185">Reference proteome</keyword>
<evidence type="ECO:0000259" key="2">
    <source>
        <dbReference type="Pfam" id="PF07992"/>
    </source>
</evidence>
<dbReference type="InterPro" id="IPR051691">
    <property type="entry name" value="Metab_Enz_Cyan_OpOx_G3PDH"/>
</dbReference>
<evidence type="ECO:0000256" key="1">
    <source>
        <dbReference type="ARBA" id="ARBA00023002"/>
    </source>
</evidence>
<keyword evidence="1" id="KW-0560">Oxidoreductase</keyword>
<sequence length="460" mass="50411">MKRAPVIVGAGPAGIRAAQILVQAGLRPVVIDEAPKPGGQIYRQQPEGFQRDARALYGFERHKARALHDLANHLVSDDLIEYLPNTLVWDADDQNLYITSGNRHDAVAYETLILATGATDRVLPFNGWTLPGVYTLGGAQIALKYQGCAIGKHVVLAGTGPLLYLVAYQYCKAGARVSAVLDTSPFPEVRQGLRAFAADPLLMAKGGYYMAWLRMRGVPLIHDVSAFEAIGNNKVEAIRWRRDPSPMAQMQVLPCDAVACGFGLRSENQLASLLGCEFVFDEQDRAWLPRVQAGGQSSRANVYLAGDGMRIGGADMAELGGRQCAYRVMQDMGLAHDERQARRVSRQIARGRRTRQLIDDMFAPPTHWLDHADDTLVVCRCEEIRVGDVRRMLHEDPRSGLNRMKALSRVGMGRCQGRMCGAGAAMLLAHEQTIPLSGIERLRSQPPVKPLRIGGAACKP</sequence>
<accession>V8QWR6</accession>
<proteinExistence type="predicted"/>
<dbReference type="InterPro" id="IPR036188">
    <property type="entry name" value="FAD/NAD-bd_sf"/>
</dbReference>
<reference evidence="3 4" key="1">
    <citation type="journal article" date="2014" name="Genome Announc.">
        <title>Draft Genome Sequence of Advenella kashmirensis Strain W13003, a Polycyclic Aromatic Hydrocarbon-Degrading Bacterium.</title>
        <authorList>
            <person name="Wang X."/>
            <person name="Jin D."/>
            <person name="Zhou L."/>
            <person name="Wu L."/>
            <person name="An W."/>
            <person name="Zhao L."/>
        </authorList>
    </citation>
    <scope>NUCLEOTIDE SEQUENCE [LARGE SCALE GENOMIC DNA]</scope>
    <source>
        <strain evidence="3 4">W13003</strain>
    </source>
</reference>
<dbReference type="InterPro" id="IPR041854">
    <property type="entry name" value="BFD-like_2Fe2S-bd_dom_sf"/>
</dbReference>
<feature type="domain" description="FAD/NAD(P)-binding" evidence="2">
    <location>
        <begin position="6"/>
        <end position="311"/>
    </location>
</feature>
<name>V8QWR6_9BURK</name>
<dbReference type="EMBL" id="AYXT01000001">
    <property type="protein sequence ID" value="ETF04381.1"/>
    <property type="molecule type" value="Genomic_DNA"/>
</dbReference>
<dbReference type="AlphaFoldDB" id="V8QWR6"/>
<evidence type="ECO:0000313" key="4">
    <source>
        <dbReference type="Proteomes" id="UP000018733"/>
    </source>
</evidence>
<dbReference type="InterPro" id="IPR017224">
    <property type="entry name" value="Opine_Oxase_asu/HCN_bsu"/>
</dbReference>
<dbReference type="HOGENOM" id="CLU_030705_1_0_4"/>
<gene>
    <name evidence="3" type="ORF">W822_04310</name>
</gene>
<dbReference type="CDD" id="cd19946">
    <property type="entry name" value="GlpA-like_Fer2_BFD-like"/>
    <property type="match status" value="1"/>
</dbReference>
<dbReference type="PANTHER" id="PTHR42949">
    <property type="entry name" value="ANAEROBIC GLYCEROL-3-PHOSPHATE DEHYDROGENASE SUBUNIT B"/>
    <property type="match status" value="1"/>
</dbReference>
<evidence type="ECO:0000313" key="3">
    <source>
        <dbReference type="EMBL" id="ETF04381.1"/>
    </source>
</evidence>
<dbReference type="PRINTS" id="PR00469">
    <property type="entry name" value="PNDRDTASEII"/>
</dbReference>
<protein>
    <submittedName>
        <fullName evidence="3">(2Fe-2S)-binding protein</fullName>
    </submittedName>
</protein>
<dbReference type="RefSeq" id="WP_024003926.1">
    <property type="nucleotide sequence ID" value="NZ_KI650979.1"/>
</dbReference>
<dbReference type="PATRIC" id="fig|1424334.3.peg.866"/>
<dbReference type="GO" id="GO:0016491">
    <property type="term" value="F:oxidoreductase activity"/>
    <property type="evidence" value="ECO:0007669"/>
    <property type="project" value="UniProtKB-KW"/>
</dbReference>
<dbReference type="PRINTS" id="PR00368">
    <property type="entry name" value="FADPNR"/>
</dbReference>
<organism evidence="3 4">
    <name type="scientific">Advenella kashmirensis W13003</name>
    <dbReference type="NCBI Taxonomy" id="1424334"/>
    <lineage>
        <taxon>Bacteria</taxon>
        <taxon>Pseudomonadati</taxon>
        <taxon>Pseudomonadota</taxon>
        <taxon>Betaproteobacteria</taxon>
        <taxon>Burkholderiales</taxon>
        <taxon>Alcaligenaceae</taxon>
    </lineage>
</organism>
<dbReference type="Proteomes" id="UP000018733">
    <property type="component" value="Unassembled WGS sequence"/>
</dbReference>
<comment type="caution">
    <text evidence="3">The sequence shown here is derived from an EMBL/GenBank/DDBJ whole genome shotgun (WGS) entry which is preliminary data.</text>
</comment>
<dbReference type="eggNOG" id="COG0446">
    <property type="taxonomic scope" value="Bacteria"/>
</dbReference>
<dbReference type="Gene3D" id="1.10.10.1100">
    <property type="entry name" value="BFD-like [2Fe-2S]-binding domain"/>
    <property type="match status" value="1"/>
</dbReference>
<dbReference type="OrthoDB" id="9801699at2"/>
<dbReference type="SUPFAM" id="SSF51905">
    <property type="entry name" value="FAD/NAD(P)-binding domain"/>
    <property type="match status" value="1"/>
</dbReference>
<dbReference type="PIRSF" id="PIRSF037495">
    <property type="entry name" value="Opine_OX_OoxA/HcnB"/>
    <property type="match status" value="1"/>
</dbReference>
<dbReference type="Gene3D" id="3.50.50.60">
    <property type="entry name" value="FAD/NAD(P)-binding domain"/>
    <property type="match status" value="2"/>
</dbReference>
<dbReference type="Pfam" id="PF07992">
    <property type="entry name" value="Pyr_redox_2"/>
    <property type="match status" value="1"/>
</dbReference>